<dbReference type="EMBL" id="GBRH01173809">
    <property type="protein sequence ID" value="JAE24087.1"/>
    <property type="molecule type" value="Transcribed_RNA"/>
</dbReference>
<feature type="region of interest" description="Disordered" evidence="1">
    <location>
        <begin position="25"/>
        <end position="120"/>
    </location>
</feature>
<name>A0A0A9GHX1_ARUDO</name>
<reference evidence="2" key="2">
    <citation type="journal article" date="2015" name="Data Brief">
        <title>Shoot transcriptome of the giant reed, Arundo donax.</title>
        <authorList>
            <person name="Barrero R.A."/>
            <person name="Guerrero F.D."/>
            <person name="Moolhuijzen P."/>
            <person name="Goolsby J.A."/>
            <person name="Tidwell J."/>
            <person name="Bellgard S.E."/>
            <person name="Bellgard M.I."/>
        </authorList>
    </citation>
    <scope>NUCLEOTIDE SEQUENCE</scope>
    <source>
        <tissue evidence="2">Shoot tissue taken approximately 20 cm above the soil surface</tissue>
    </source>
</reference>
<feature type="compositionally biased region" description="Polar residues" evidence="1">
    <location>
        <begin position="25"/>
        <end position="38"/>
    </location>
</feature>
<accession>A0A0A9GHX1</accession>
<protein>
    <submittedName>
        <fullName evidence="2">Uncharacterized protein</fullName>
    </submittedName>
</protein>
<evidence type="ECO:0000256" key="1">
    <source>
        <dbReference type="SAM" id="MobiDB-lite"/>
    </source>
</evidence>
<organism evidence="2">
    <name type="scientific">Arundo donax</name>
    <name type="common">Giant reed</name>
    <name type="synonym">Donax arundinaceus</name>
    <dbReference type="NCBI Taxonomy" id="35708"/>
    <lineage>
        <taxon>Eukaryota</taxon>
        <taxon>Viridiplantae</taxon>
        <taxon>Streptophyta</taxon>
        <taxon>Embryophyta</taxon>
        <taxon>Tracheophyta</taxon>
        <taxon>Spermatophyta</taxon>
        <taxon>Magnoliopsida</taxon>
        <taxon>Liliopsida</taxon>
        <taxon>Poales</taxon>
        <taxon>Poaceae</taxon>
        <taxon>PACMAD clade</taxon>
        <taxon>Arundinoideae</taxon>
        <taxon>Arundineae</taxon>
        <taxon>Arundo</taxon>
    </lineage>
</organism>
<dbReference type="AlphaFoldDB" id="A0A0A9GHX1"/>
<sequence>MIVQLNETLHQLTMKRERILAQVASKQRSSIESKQASQLTGGHRRGLTGGAAPRVDEQCNMASRAVRPLASTSSATRPRGRARPFASRAPQHGLAGYAAPRSARPLSWRAMQHPDPAGNA</sequence>
<reference evidence="2" key="1">
    <citation type="submission" date="2014-09" db="EMBL/GenBank/DDBJ databases">
        <authorList>
            <person name="Magalhaes I.L.F."/>
            <person name="Oliveira U."/>
            <person name="Santos F.R."/>
            <person name="Vidigal T.H.D.A."/>
            <person name="Brescovit A.D."/>
            <person name="Santos A.J."/>
        </authorList>
    </citation>
    <scope>NUCLEOTIDE SEQUENCE</scope>
    <source>
        <tissue evidence="2">Shoot tissue taken approximately 20 cm above the soil surface</tissue>
    </source>
</reference>
<evidence type="ECO:0000313" key="2">
    <source>
        <dbReference type="EMBL" id="JAE24087.1"/>
    </source>
</evidence>
<proteinExistence type="predicted"/>